<dbReference type="EMBL" id="JBHUEK010000021">
    <property type="protein sequence ID" value="MFD1779730.1"/>
    <property type="molecule type" value="Genomic_DNA"/>
</dbReference>
<protein>
    <submittedName>
        <fullName evidence="3">Class I SAM-dependent methyltransferase</fullName>
    </submittedName>
</protein>
<dbReference type="Pfam" id="PF21106">
    <property type="entry name" value="YtxK_like"/>
    <property type="match status" value="1"/>
</dbReference>
<dbReference type="PANTHER" id="PTHR41313:SF1">
    <property type="entry name" value="DNA METHYLASE ADENINE-SPECIFIC DOMAIN-CONTAINING PROTEIN"/>
    <property type="match status" value="1"/>
</dbReference>
<proteinExistence type="predicted"/>
<evidence type="ECO:0000259" key="2">
    <source>
        <dbReference type="Pfam" id="PF21106"/>
    </source>
</evidence>
<dbReference type="PANTHER" id="PTHR41313">
    <property type="entry name" value="ADENINE-SPECIFIC METHYLTRANSFERASE"/>
    <property type="match status" value="1"/>
</dbReference>
<dbReference type="InterPro" id="IPR016843">
    <property type="entry name" value="S-AdoMet-dep_Ade-MeTrfase_prd"/>
</dbReference>
<dbReference type="Proteomes" id="UP001597227">
    <property type="component" value="Unassembled WGS sequence"/>
</dbReference>
<feature type="domain" description="YtxK-like N-terminal helical" evidence="2">
    <location>
        <begin position="8"/>
        <end position="87"/>
    </location>
</feature>
<gene>
    <name evidence="3" type="ORF">ACFSFW_13780</name>
</gene>
<comment type="caution">
    <text evidence="3">The sequence shown here is derived from an EMBL/GenBank/DDBJ whole genome shotgun (WGS) entry which is preliminary data.</text>
</comment>
<accession>A0ABW4MPB9</accession>
<dbReference type="PIRSF" id="PIRSF026567">
    <property type="entry name" value="Adenine_mtase_bact_prd"/>
    <property type="match status" value="1"/>
</dbReference>
<evidence type="ECO:0000259" key="1">
    <source>
        <dbReference type="Pfam" id="PF02384"/>
    </source>
</evidence>
<dbReference type="InterPro" id="IPR029063">
    <property type="entry name" value="SAM-dependent_MTases_sf"/>
</dbReference>
<dbReference type="GO" id="GO:0008168">
    <property type="term" value="F:methyltransferase activity"/>
    <property type="evidence" value="ECO:0007669"/>
    <property type="project" value="UniProtKB-KW"/>
</dbReference>
<feature type="domain" description="DNA methylase adenine-specific" evidence="1">
    <location>
        <begin position="98"/>
        <end position="307"/>
    </location>
</feature>
<dbReference type="PRINTS" id="PR00507">
    <property type="entry name" value="N12N6MTFRASE"/>
</dbReference>
<keyword evidence="4" id="KW-1185">Reference proteome</keyword>
<name>A0ABW4MPB9_9BACI</name>
<dbReference type="GO" id="GO:0032259">
    <property type="term" value="P:methylation"/>
    <property type="evidence" value="ECO:0007669"/>
    <property type="project" value="UniProtKB-KW"/>
</dbReference>
<dbReference type="InterPro" id="IPR052933">
    <property type="entry name" value="DNA_Protect_Modify"/>
</dbReference>
<dbReference type="RefSeq" id="WP_304219185.1">
    <property type="nucleotide sequence ID" value="NZ_JBHUEK010000021.1"/>
</dbReference>
<evidence type="ECO:0000313" key="4">
    <source>
        <dbReference type="Proteomes" id="UP001597227"/>
    </source>
</evidence>
<organism evidence="3 4">
    <name type="scientific">Fredinandcohnia salidurans</name>
    <dbReference type="NCBI Taxonomy" id="2595041"/>
    <lineage>
        <taxon>Bacteria</taxon>
        <taxon>Bacillati</taxon>
        <taxon>Bacillota</taxon>
        <taxon>Bacilli</taxon>
        <taxon>Bacillales</taxon>
        <taxon>Bacillaceae</taxon>
        <taxon>Fredinandcohnia</taxon>
    </lineage>
</organism>
<evidence type="ECO:0000313" key="3">
    <source>
        <dbReference type="EMBL" id="MFD1779730.1"/>
    </source>
</evidence>
<dbReference type="InterPro" id="IPR048375">
    <property type="entry name" value="YtxK-like_N"/>
</dbReference>
<reference evidence="4" key="1">
    <citation type="journal article" date="2019" name="Int. J. Syst. Evol. Microbiol.">
        <title>The Global Catalogue of Microorganisms (GCM) 10K type strain sequencing project: providing services to taxonomists for standard genome sequencing and annotation.</title>
        <authorList>
            <consortium name="The Broad Institute Genomics Platform"/>
            <consortium name="The Broad Institute Genome Sequencing Center for Infectious Disease"/>
            <person name="Wu L."/>
            <person name="Ma J."/>
        </authorList>
    </citation>
    <scope>NUCLEOTIDE SEQUENCE [LARGE SCALE GENOMIC DNA]</scope>
    <source>
        <strain evidence="4">CCUG 15531</strain>
    </source>
</reference>
<dbReference type="Gene3D" id="1.10.150.470">
    <property type="match status" value="1"/>
</dbReference>
<keyword evidence="3" id="KW-0489">Methyltransferase</keyword>
<dbReference type="CDD" id="cd02440">
    <property type="entry name" value="AdoMet_MTases"/>
    <property type="match status" value="1"/>
</dbReference>
<sequence length="334" mass="37723">MAQISSVEKLFTVIDNTAMILMEELSCTYLEAVAETGENLFQNTILQEELSEISKKRIEKEYSQINLKQYSVEEIRKAYQLAALKGMKEATQPNHEMTPDAVSIFVGYLVSKFTEGWKGFSIFDPAVGTGNLLTTVLNQNQSKDIEASAIDVDDLLVKVAYISANLQQHSIQFYNQDSLQPLYIDPVDVIVCDLPVGYYPNDIGAANFELHAKEGHSYAHHLFIEQSLKYTKEAGYLFFLVPNHLFTSEYAKELNAFLKEKSVILGMIQLPLSLFKNEKAAKSIFVIQKKGPEVKAPKQALLANLPKFSNQTAMAGIIKQIDDWFKQEKYEIKL</sequence>
<dbReference type="Gene3D" id="3.40.50.150">
    <property type="entry name" value="Vaccinia Virus protein VP39"/>
    <property type="match status" value="1"/>
</dbReference>
<dbReference type="SUPFAM" id="SSF53335">
    <property type="entry name" value="S-adenosyl-L-methionine-dependent methyltransferases"/>
    <property type="match status" value="1"/>
</dbReference>
<dbReference type="Pfam" id="PF02384">
    <property type="entry name" value="N6_Mtase"/>
    <property type="match status" value="1"/>
</dbReference>
<dbReference type="InterPro" id="IPR003356">
    <property type="entry name" value="DNA_methylase_A-5"/>
</dbReference>
<keyword evidence="3" id="KW-0808">Transferase</keyword>